<reference evidence="2 3" key="1">
    <citation type="journal article" date="2020" name="Nat. Food">
        <title>A phased Vanilla planifolia genome enables genetic improvement of flavour and production.</title>
        <authorList>
            <person name="Hasing T."/>
            <person name="Tang H."/>
            <person name="Brym M."/>
            <person name="Khazi F."/>
            <person name="Huang T."/>
            <person name="Chambers A.H."/>
        </authorList>
    </citation>
    <scope>NUCLEOTIDE SEQUENCE [LARGE SCALE GENOMIC DNA]</scope>
    <source>
        <tissue evidence="2">Leaf</tissue>
    </source>
</reference>
<feature type="compositionally biased region" description="Polar residues" evidence="1">
    <location>
        <begin position="647"/>
        <end position="668"/>
    </location>
</feature>
<proteinExistence type="predicted"/>
<feature type="compositionally biased region" description="Polar residues" evidence="1">
    <location>
        <begin position="916"/>
        <end position="926"/>
    </location>
</feature>
<sequence length="1101" mass="121763">MLPIVNPSDPSCSSSETPALRDDEKDYSQLASCEADPRVLGFDDSQTCNFSIRDYVFASRSKNILTSWPFPRQILKFCVKHGVRELLPPFEPPSSVRAHCWRRRASETQKISFDAYQAGDGLPLNGENKIAKSDSWLPSEDVSVKCFDDAAGVVISKSAKPVESARGECEISSTVTTPDIGKILSQVGEPVVKNSSSTLDQVAAVDLSRAEEIASTTTTVSDPMASKVCPVCKTFSSTSNTTLNAHMDQCLFMESDTNRVGDIVPKVKLKPRKKRLMVDIYATAPLCTLEDLDRRNGTSWATGLAFVPPTIDTTTVAEEPNLLQEETKDDEREGAVYVDSNGIKLRILSKFNDAPQLTSKEELWPIKDMEIIRDGKLLSMGKKCNLADKHTKKMKMKLKKRKLSSLKLLKDEMTTIDVGHEETHGDEQEPMVQLSSKQEHVGIGESTSLRRWPCSKRSHLSKKIINKNFQKSLDSTKPVGGIPSHENKKPPSTYAANSHVTKLYRPSDSAAIDFTTKAVENQNSQKESNAVRPQQGTCNIVRLKLPKSCENLDSSSEDFSVASKKFDNIPEAKEKPTGSSLHSPKSRRFLNLSETNSMGNNFRKYSLMRTGKRKRVISDECHGLQKPTNTVTDFPAKVLTETSLNPGYNQQQYSETRNSETLTETVATSERRTASKKAGNICTVLETCTENQSPMRNAVIETSTVQLVEEDGQPKKQELHFRQDKQAVNEFSRTMSAQESSACLTSHGELMPDYLEDPVVQEDDNNLAIERELSGSPASSASTISPPSPDYTHLRPSYTETVTRPSVARNMMSLHSVGVSEGIQGTNVLSNCQILGDYTVRLHEQRSDYQPCCCIRQNFLTTNLLTPPKEFPNFFSRSSISYLSDSYSESRANTISTPVLESPTDSVMSRACGDSASPNPSCGTPMQHTTGSVFRLMGKNLMVMNTEESDQLPKFLPPNTVNSSQGQALPSSAFASYAGVPTHRSFSNTLKSQPPCEGLFCAKPTKMSQEARMTKDHQDEDIAYRNDLPQVSVLGSMLQRPFPWFTSHGQHLSRDDGARPAFFINRGSSWKCPASLLQSPVVFQSPASQLNASLHHLQSSR</sequence>
<evidence type="ECO:0000313" key="2">
    <source>
        <dbReference type="EMBL" id="KAG0457650.1"/>
    </source>
</evidence>
<dbReference type="Proteomes" id="UP000636800">
    <property type="component" value="Chromosome 12"/>
</dbReference>
<protein>
    <recommendedName>
        <fullName evidence="4">UBZ4-type domain-containing protein</fullName>
    </recommendedName>
</protein>
<feature type="region of interest" description="Disordered" evidence="1">
    <location>
        <begin position="906"/>
        <end position="926"/>
    </location>
</feature>
<dbReference type="AlphaFoldDB" id="A0A835PS68"/>
<evidence type="ECO:0000313" key="3">
    <source>
        <dbReference type="Proteomes" id="UP000636800"/>
    </source>
</evidence>
<name>A0A835PS68_VANPL</name>
<accession>A0A835PS68</accession>
<dbReference type="PANTHER" id="PTHR35767">
    <property type="entry name" value="HAPLESS PROTEIN"/>
    <property type="match status" value="1"/>
</dbReference>
<dbReference type="PANTHER" id="PTHR35767:SF1">
    <property type="entry name" value="HAPLESS PROTEIN"/>
    <property type="match status" value="1"/>
</dbReference>
<evidence type="ECO:0008006" key="4">
    <source>
        <dbReference type="Google" id="ProtNLM"/>
    </source>
</evidence>
<feature type="region of interest" description="Disordered" evidence="1">
    <location>
        <begin position="421"/>
        <end position="442"/>
    </location>
</feature>
<dbReference type="OrthoDB" id="1745547at2759"/>
<feature type="region of interest" description="Disordered" evidence="1">
    <location>
        <begin position="1"/>
        <end position="21"/>
    </location>
</feature>
<evidence type="ECO:0000256" key="1">
    <source>
        <dbReference type="SAM" id="MobiDB-lite"/>
    </source>
</evidence>
<feature type="compositionally biased region" description="Low complexity" evidence="1">
    <location>
        <begin position="774"/>
        <end position="785"/>
    </location>
</feature>
<comment type="caution">
    <text evidence="2">The sequence shown here is derived from an EMBL/GenBank/DDBJ whole genome shotgun (WGS) entry which is preliminary data.</text>
</comment>
<feature type="region of interest" description="Disordered" evidence="1">
    <location>
        <begin position="647"/>
        <end position="672"/>
    </location>
</feature>
<dbReference type="EMBL" id="JADCNL010000012">
    <property type="protein sequence ID" value="KAG0457650.1"/>
    <property type="molecule type" value="Genomic_DNA"/>
</dbReference>
<keyword evidence="3" id="KW-1185">Reference proteome</keyword>
<organism evidence="2 3">
    <name type="scientific">Vanilla planifolia</name>
    <name type="common">Vanilla</name>
    <dbReference type="NCBI Taxonomy" id="51239"/>
    <lineage>
        <taxon>Eukaryota</taxon>
        <taxon>Viridiplantae</taxon>
        <taxon>Streptophyta</taxon>
        <taxon>Embryophyta</taxon>
        <taxon>Tracheophyta</taxon>
        <taxon>Spermatophyta</taxon>
        <taxon>Magnoliopsida</taxon>
        <taxon>Liliopsida</taxon>
        <taxon>Asparagales</taxon>
        <taxon>Orchidaceae</taxon>
        <taxon>Vanilloideae</taxon>
        <taxon>Vanilleae</taxon>
        <taxon>Vanilla</taxon>
    </lineage>
</organism>
<feature type="region of interest" description="Disordered" evidence="1">
    <location>
        <begin position="471"/>
        <end position="496"/>
    </location>
</feature>
<feature type="compositionally biased region" description="Polar residues" evidence="1">
    <location>
        <begin position="8"/>
        <end position="17"/>
    </location>
</feature>
<gene>
    <name evidence="2" type="ORF">HPP92_022807</name>
</gene>
<feature type="region of interest" description="Disordered" evidence="1">
    <location>
        <begin position="773"/>
        <end position="797"/>
    </location>
</feature>